<keyword evidence="3" id="KW-0732">Signal</keyword>
<dbReference type="AlphaFoldDB" id="A0A943YYD3"/>
<organism evidence="4 5">
    <name type="scientific">Slackia piriformis</name>
    <dbReference type="NCBI Taxonomy" id="626934"/>
    <lineage>
        <taxon>Bacteria</taxon>
        <taxon>Bacillati</taxon>
        <taxon>Actinomycetota</taxon>
        <taxon>Coriobacteriia</taxon>
        <taxon>Eggerthellales</taxon>
        <taxon>Eggerthellaceae</taxon>
        <taxon>Slackia</taxon>
    </lineage>
</organism>
<proteinExistence type="predicted"/>
<evidence type="ECO:0000256" key="3">
    <source>
        <dbReference type="SAM" id="SignalP"/>
    </source>
</evidence>
<keyword evidence="2" id="KW-1133">Transmembrane helix</keyword>
<evidence type="ECO:0000256" key="2">
    <source>
        <dbReference type="SAM" id="Phobius"/>
    </source>
</evidence>
<feature type="region of interest" description="Disordered" evidence="1">
    <location>
        <begin position="35"/>
        <end position="82"/>
    </location>
</feature>
<comment type="caution">
    <text evidence="4">The sequence shown here is derived from an EMBL/GenBank/DDBJ whole genome shotgun (WGS) entry which is preliminary data.</text>
</comment>
<evidence type="ECO:0000256" key="1">
    <source>
        <dbReference type="SAM" id="MobiDB-lite"/>
    </source>
</evidence>
<keyword evidence="2" id="KW-0812">Transmembrane</keyword>
<feature type="signal peptide" evidence="3">
    <location>
        <begin position="1"/>
        <end position="30"/>
    </location>
</feature>
<dbReference type="Proteomes" id="UP000727506">
    <property type="component" value="Unassembled WGS sequence"/>
</dbReference>
<reference evidence="4" key="1">
    <citation type="submission" date="2021-02" db="EMBL/GenBank/DDBJ databases">
        <title>Infant gut strain persistence is associated with maternal origin, phylogeny, and functional potential including surface adhesion and iron acquisition.</title>
        <authorList>
            <person name="Lou Y.C."/>
        </authorList>
    </citation>
    <scope>NUCLEOTIDE SEQUENCE</scope>
    <source>
        <strain evidence="4">L2_039_000G1_dasL2_039_000G1_concoct_11</strain>
    </source>
</reference>
<feature type="chain" id="PRO_5037047941" description="Hydrolase" evidence="3">
    <location>
        <begin position="31"/>
        <end position="239"/>
    </location>
</feature>
<feature type="compositionally biased region" description="Low complexity" evidence="1">
    <location>
        <begin position="54"/>
        <end position="67"/>
    </location>
</feature>
<accession>A0A943YYD3</accession>
<protein>
    <recommendedName>
        <fullName evidence="6">Hydrolase</fullName>
    </recommendedName>
</protein>
<evidence type="ECO:0000313" key="4">
    <source>
        <dbReference type="EMBL" id="MBS6940232.1"/>
    </source>
</evidence>
<sequence length="239" mass="25254">MFADTKARLRAAFSVAALLAVLLAAGAAWAVEGDGSSRDGAVVETEESQAPQDGSSSEESAIQGSSSVDDAPSPLDADGNEIVDGQVSDTSFLYDAAIADLAGADSYYDGQTVQVRGEAVGEVIRMTDGPGDRVWVTLVDTESGSSVSVAMQRSDAEKIDSFGAYGKTGSRLRVQGVYNLACSEHDGESDIHATAVAVEAKGYVHPDRFDIQMFFPGIAAVVIGAFFMVMFWYIRERSR</sequence>
<dbReference type="EMBL" id="JAGZSV010000018">
    <property type="protein sequence ID" value="MBS6940232.1"/>
    <property type="molecule type" value="Genomic_DNA"/>
</dbReference>
<feature type="transmembrane region" description="Helical" evidence="2">
    <location>
        <begin position="213"/>
        <end position="234"/>
    </location>
</feature>
<evidence type="ECO:0008006" key="6">
    <source>
        <dbReference type="Google" id="ProtNLM"/>
    </source>
</evidence>
<keyword evidence="2" id="KW-0472">Membrane</keyword>
<name>A0A943YYD3_9ACTN</name>
<gene>
    <name evidence="4" type="ORF">KH142_01880</name>
</gene>
<evidence type="ECO:0000313" key="5">
    <source>
        <dbReference type="Proteomes" id="UP000727506"/>
    </source>
</evidence>